<evidence type="ECO:0000259" key="10">
    <source>
        <dbReference type="PROSITE" id="PS51779"/>
    </source>
</evidence>
<dbReference type="InterPro" id="IPR000184">
    <property type="entry name" value="Bac_surfAg_D15"/>
</dbReference>
<evidence type="ECO:0000256" key="7">
    <source>
        <dbReference type="ARBA" id="ARBA00023237"/>
    </source>
</evidence>
<dbReference type="EMBL" id="FWFR01000002">
    <property type="protein sequence ID" value="SLN54073.1"/>
    <property type="molecule type" value="Genomic_DNA"/>
</dbReference>
<dbReference type="HAMAP" id="MF_01430">
    <property type="entry name" value="OM_assembly_BamA"/>
    <property type="match status" value="1"/>
</dbReference>
<gene>
    <name evidence="8 11" type="primary">bamA</name>
    <name evidence="11" type="ORF">OCH7691_02281</name>
</gene>
<accession>A0A1Y5T1U9</accession>
<dbReference type="InterPro" id="IPR039910">
    <property type="entry name" value="D15-like"/>
</dbReference>
<evidence type="ECO:0000256" key="8">
    <source>
        <dbReference type="HAMAP-Rule" id="MF_01430"/>
    </source>
</evidence>
<dbReference type="InterPro" id="IPR010827">
    <property type="entry name" value="BamA/TamA_POTRA"/>
</dbReference>
<dbReference type="PROSITE" id="PS51779">
    <property type="entry name" value="POTRA"/>
    <property type="match status" value="3"/>
</dbReference>
<comment type="function">
    <text evidence="8">Part of the outer membrane protein assembly complex, which is involved in assembly and insertion of beta-barrel proteins into the outer membrane.</text>
</comment>
<evidence type="ECO:0000256" key="1">
    <source>
        <dbReference type="ARBA" id="ARBA00004370"/>
    </source>
</evidence>
<dbReference type="PANTHER" id="PTHR12815:SF23">
    <property type="entry name" value="OUTER MEMBRANE PROTEIN ASSEMBLY FACTOR BAMA"/>
    <property type="match status" value="1"/>
</dbReference>
<comment type="subunit">
    <text evidence="8">Part of the Bam complex.</text>
</comment>
<comment type="subcellular location">
    <subcellularLocation>
        <location evidence="8">Cell outer membrane</location>
    </subcellularLocation>
    <subcellularLocation>
        <location evidence="1">Membrane</location>
    </subcellularLocation>
</comment>
<dbReference type="RefSeq" id="WP_217807935.1">
    <property type="nucleotide sequence ID" value="NZ_FWFR01000002.1"/>
</dbReference>
<dbReference type="Proteomes" id="UP000193200">
    <property type="component" value="Unassembled WGS sequence"/>
</dbReference>
<dbReference type="PIRSF" id="PIRSF006076">
    <property type="entry name" value="OM_assembly_OMP85"/>
    <property type="match status" value="1"/>
</dbReference>
<evidence type="ECO:0000256" key="5">
    <source>
        <dbReference type="ARBA" id="ARBA00022737"/>
    </source>
</evidence>
<dbReference type="InterPro" id="IPR034746">
    <property type="entry name" value="POTRA"/>
</dbReference>
<name>A0A1Y5T1U9_9PROT</name>
<dbReference type="Gene3D" id="2.40.160.50">
    <property type="entry name" value="membrane protein fhac: a member of the omp85/tpsb transporter family"/>
    <property type="match status" value="1"/>
</dbReference>
<dbReference type="GO" id="GO:0009279">
    <property type="term" value="C:cell outer membrane"/>
    <property type="evidence" value="ECO:0007669"/>
    <property type="project" value="UniProtKB-SubCell"/>
</dbReference>
<feature type="domain" description="POTRA" evidence="10">
    <location>
        <begin position="338"/>
        <end position="411"/>
    </location>
</feature>
<evidence type="ECO:0000313" key="11">
    <source>
        <dbReference type="EMBL" id="SLN54073.1"/>
    </source>
</evidence>
<dbReference type="AlphaFoldDB" id="A0A1Y5T1U9"/>
<keyword evidence="12" id="KW-1185">Reference proteome</keyword>
<keyword evidence="5 8" id="KW-0677">Repeat</keyword>
<dbReference type="InParanoid" id="A0A1Y5T1U9"/>
<dbReference type="GO" id="GO:0043165">
    <property type="term" value="P:Gram-negative-bacterium-type cell outer membrane assembly"/>
    <property type="evidence" value="ECO:0007669"/>
    <property type="project" value="UniProtKB-UniRule"/>
</dbReference>
<feature type="domain" description="POTRA" evidence="10">
    <location>
        <begin position="85"/>
        <end position="162"/>
    </location>
</feature>
<evidence type="ECO:0000256" key="2">
    <source>
        <dbReference type="ARBA" id="ARBA00022452"/>
    </source>
</evidence>
<evidence type="ECO:0000256" key="3">
    <source>
        <dbReference type="ARBA" id="ARBA00022692"/>
    </source>
</evidence>
<evidence type="ECO:0000256" key="6">
    <source>
        <dbReference type="ARBA" id="ARBA00023136"/>
    </source>
</evidence>
<dbReference type="NCBIfam" id="TIGR03303">
    <property type="entry name" value="OM_YaeT"/>
    <property type="match status" value="1"/>
</dbReference>
<evidence type="ECO:0000256" key="9">
    <source>
        <dbReference type="NCBIfam" id="TIGR03303"/>
    </source>
</evidence>
<protein>
    <recommendedName>
        <fullName evidence="8 9">Outer membrane protein assembly factor BamA</fullName>
    </recommendedName>
</protein>
<organism evidence="11 12">
    <name type="scientific">Oceanibacterium hippocampi</name>
    <dbReference type="NCBI Taxonomy" id="745714"/>
    <lineage>
        <taxon>Bacteria</taxon>
        <taxon>Pseudomonadati</taxon>
        <taxon>Pseudomonadota</taxon>
        <taxon>Alphaproteobacteria</taxon>
        <taxon>Sneathiellales</taxon>
        <taxon>Sneathiellaceae</taxon>
        <taxon>Oceanibacterium</taxon>
    </lineage>
</organism>
<dbReference type="GO" id="GO:0051205">
    <property type="term" value="P:protein insertion into membrane"/>
    <property type="evidence" value="ECO:0007669"/>
    <property type="project" value="UniProtKB-UniRule"/>
</dbReference>
<comment type="similarity">
    <text evidence="8">Belongs to the BamA family.</text>
</comment>
<sequence>MAYAALFAMPASAQSNERVEDIVIEGNQRIEDATVRSYMSVSVGDRYDPGRVNASLKALFDTGLFADVTIRRDGGALIVRVVENPIINRISFEGNRRISDDALQAEVQLRPRIVYTRARVQSDVQRIAQVYRASGRFAATVEPKVIQLPQNRIDLVFEINEGDVTGISKIRFVGNRAYSDSRLSEAIATRETRWYRFLSSSDNYDPDRLTFDRELLRKFYLSRGYADFRVISAVAELTPDKKDFFITFTIDEGKKYTFGKIDIASTLKDLDTESLRALLLTEEGDTYDAEAIEDSIQKLTFEIGQLGYAFVDIRPKVERDRENLTIGLTYQIDEGPRVYVERINITGNVRTLDRVIRREFRMVEGDAFNTAKLRRSQQRIRALGFFEKAEVTQEPGSAPDRTIINVDVQEQSTGELSIGAGFSTSESVVGDISIRERNLLGRGQNLKVALGISTKRQQIDLGFTEPYFLDRELAAGFDLFNIRRDLQDRSGFDQRSTGLVLRARFPILERLDMSTNYTVREDEVTDVDDDASRLIKSQEGTRLTSSVGYDLTYDQRDDSIEPHNGYVLVFGQEFAGIGGDIRYLKNDGRFVYYTPLFTDDLVLSLGANVGYIFGIGEDVELFSRYFIGGETFRGFKSGGIGPRDKLTGDSLGGNMYYVGTASIRFPLPVPNEFNIKGRLFTDVGTITDVDESGPEVSDSSMIRASVGVGFDWVSPFGPIRVDLAYPVVKSDEDKTEIFRFSFGTRF</sequence>
<keyword evidence="7 8" id="KW-0998">Cell outer membrane</keyword>
<evidence type="ECO:0000256" key="4">
    <source>
        <dbReference type="ARBA" id="ARBA00022729"/>
    </source>
</evidence>
<keyword evidence="3 8" id="KW-0812">Transmembrane</keyword>
<proteinExistence type="inferred from homology"/>
<keyword evidence="6 8" id="KW-0472">Membrane</keyword>
<dbReference type="Gene3D" id="3.10.20.310">
    <property type="entry name" value="membrane protein fhac"/>
    <property type="match status" value="5"/>
</dbReference>
<evidence type="ECO:0000313" key="12">
    <source>
        <dbReference type="Proteomes" id="UP000193200"/>
    </source>
</evidence>
<keyword evidence="2 8" id="KW-1134">Transmembrane beta strand</keyword>
<dbReference type="Pfam" id="PF01103">
    <property type="entry name" value="Omp85"/>
    <property type="match status" value="1"/>
</dbReference>
<reference evidence="11 12" key="1">
    <citation type="submission" date="2017-03" db="EMBL/GenBank/DDBJ databases">
        <authorList>
            <person name="Afonso C.L."/>
            <person name="Miller P.J."/>
            <person name="Scott M.A."/>
            <person name="Spackman E."/>
            <person name="Goraichik I."/>
            <person name="Dimitrov K.M."/>
            <person name="Suarez D.L."/>
            <person name="Swayne D.E."/>
        </authorList>
    </citation>
    <scope>NUCLEOTIDE SEQUENCE [LARGE SCALE GENOMIC DNA]</scope>
    <source>
        <strain evidence="11 12">CECT 7691</strain>
    </source>
</reference>
<feature type="domain" description="POTRA" evidence="10">
    <location>
        <begin position="17"/>
        <end position="84"/>
    </location>
</feature>
<dbReference type="FunCoup" id="A0A1Y5T1U9">
    <property type="interactions" value="271"/>
</dbReference>
<dbReference type="Pfam" id="PF07244">
    <property type="entry name" value="POTRA"/>
    <property type="match status" value="5"/>
</dbReference>
<dbReference type="InterPro" id="IPR023707">
    <property type="entry name" value="OM_assembly_BamA"/>
</dbReference>
<keyword evidence="4 8" id="KW-0732">Signal</keyword>
<dbReference type="PANTHER" id="PTHR12815">
    <property type="entry name" value="SORTING AND ASSEMBLY MACHINERY SAMM50 PROTEIN FAMILY MEMBER"/>
    <property type="match status" value="1"/>
</dbReference>